<dbReference type="EMBL" id="LN902842">
    <property type="protein sequence ID" value="CDS42167.1"/>
    <property type="molecule type" value="Genomic_DNA"/>
</dbReference>
<feature type="region of interest" description="Disordered" evidence="1">
    <location>
        <begin position="602"/>
        <end position="688"/>
    </location>
</feature>
<dbReference type="Pfam" id="PF10409">
    <property type="entry name" value="PTEN_C2"/>
    <property type="match status" value="1"/>
</dbReference>
<dbReference type="STRING" id="6211.A0A068YIN8"/>
<dbReference type="eggNOG" id="KOG2283">
    <property type="taxonomic scope" value="Eukaryota"/>
</dbReference>
<dbReference type="InterPro" id="IPR014020">
    <property type="entry name" value="Tensin_C2-dom"/>
</dbReference>
<dbReference type="GO" id="GO:0005925">
    <property type="term" value="C:focal adhesion"/>
    <property type="evidence" value="ECO:0007669"/>
    <property type="project" value="TreeGrafter"/>
</dbReference>
<name>A0A068YIN8_ECHMU</name>
<dbReference type="PANTHER" id="PTHR45734:SF7">
    <property type="entry name" value="EGFR ADAPTER PROTEIN-RELATED"/>
    <property type="match status" value="1"/>
</dbReference>
<evidence type="ECO:0000313" key="3">
    <source>
        <dbReference type="EMBL" id="CDS42167.1"/>
    </source>
</evidence>
<organism evidence="3 4">
    <name type="scientific">Echinococcus multilocularis</name>
    <name type="common">Fox tapeworm</name>
    <dbReference type="NCBI Taxonomy" id="6211"/>
    <lineage>
        <taxon>Eukaryota</taxon>
        <taxon>Metazoa</taxon>
        <taxon>Spiralia</taxon>
        <taxon>Lophotrochozoa</taxon>
        <taxon>Platyhelminthes</taxon>
        <taxon>Cestoda</taxon>
        <taxon>Eucestoda</taxon>
        <taxon>Cyclophyllidea</taxon>
        <taxon>Taeniidae</taxon>
        <taxon>Echinococcus</taxon>
    </lineage>
</organism>
<accession>A0A068YIN8</accession>
<feature type="domain" description="C2 tensin-type" evidence="2">
    <location>
        <begin position="287"/>
        <end position="417"/>
    </location>
</feature>
<evidence type="ECO:0000313" key="4">
    <source>
        <dbReference type="Proteomes" id="UP000017246"/>
    </source>
</evidence>
<reference evidence="3" key="1">
    <citation type="journal article" date="2013" name="Nature">
        <title>The genomes of four tapeworm species reveal adaptations to parasitism.</title>
        <authorList>
            <person name="Tsai I.J."/>
            <person name="Zarowiecki M."/>
            <person name="Holroyd N."/>
            <person name="Garciarrubio A."/>
            <person name="Sanchez-Flores A."/>
            <person name="Brooks K.L."/>
            <person name="Tracey A."/>
            <person name="Bobes R.J."/>
            <person name="Fragoso G."/>
            <person name="Sciutto E."/>
            <person name="Aslett M."/>
            <person name="Beasley H."/>
            <person name="Bennett H.M."/>
            <person name="Cai J."/>
            <person name="Camicia F."/>
            <person name="Clark R."/>
            <person name="Cucher M."/>
            <person name="De Silva N."/>
            <person name="Day T.A."/>
            <person name="Deplazes P."/>
            <person name="Estrada K."/>
            <person name="Fernandez C."/>
            <person name="Holland P.W."/>
            <person name="Hou J."/>
            <person name="Hu S."/>
            <person name="Huckvale T."/>
            <person name="Hung S.S."/>
            <person name="Kamenetzky L."/>
            <person name="Keane J.A."/>
            <person name="Kiss F."/>
            <person name="Koziol U."/>
            <person name="Lambert O."/>
            <person name="Liu K."/>
            <person name="Luo X."/>
            <person name="Luo Y."/>
            <person name="Macchiaroli N."/>
            <person name="Nichol S."/>
            <person name="Paps J."/>
            <person name="Parkinson J."/>
            <person name="Pouchkina-Stantcheva N."/>
            <person name="Riddiford N."/>
            <person name="Rosenzvit M."/>
            <person name="Salinas G."/>
            <person name="Wasmuth J.D."/>
            <person name="Zamanian M."/>
            <person name="Zheng Y."/>
            <person name="Cai X."/>
            <person name="Soberon X."/>
            <person name="Olson P.D."/>
            <person name="Laclette J.P."/>
            <person name="Brehm K."/>
            <person name="Berriman M."/>
            <person name="Garciarrubio A."/>
            <person name="Bobes R.J."/>
            <person name="Fragoso G."/>
            <person name="Sanchez-Flores A."/>
            <person name="Estrada K."/>
            <person name="Cevallos M.A."/>
            <person name="Morett E."/>
            <person name="Gonzalez V."/>
            <person name="Portillo T."/>
            <person name="Ochoa-Leyva A."/>
            <person name="Jose M.V."/>
            <person name="Sciutto E."/>
            <person name="Landa A."/>
            <person name="Jimenez L."/>
            <person name="Valdes V."/>
            <person name="Carrero J.C."/>
            <person name="Larralde C."/>
            <person name="Morales-Montor J."/>
            <person name="Limon-Lason J."/>
            <person name="Soberon X."/>
            <person name="Laclette J.P."/>
        </authorList>
    </citation>
    <scope>NUCLEOTIDE SEQUENCE [LARGE SCALE GENOMIC DNA]</scope>
</reference>
<evidence type="ECO:0000256" key="1">
    <source>
        <dbReference type="SAM" id="MobiDB-lite"/>
    </source>
</evidence>
<dbReference type="PANTHER" id="PTHR45734">
    <property type="entry name" value="TENSIN"/>
    <property type="match status" value="1"/>
</dbReference>
<dbReference type="Proteomes" id="UP000017246">
    <property type="component" value="Unassembled WGS sequence"/>
</dbReference>
<dbReference type="InterPro" id="IPR029021">
    <property type="entry name" value="Prot-tyrosine_phosphatase-like"/>
</dbReference>
<feature type="compositionally biased region" description="Basic residues" evidence="1">
    <location>
        <begin position="602"/>
        <end position="616"/>
    </location>
</feature>
<evidence type="ECO:0000259" key="2">
    <source>
        <dbReference type="PROSITE" id="PS51182"/>
    </source>
</evidence>
<sequence length="734" mass="82525">MSTNGPFLHSDFTIESPEFLRKPPSLQLSCRSSNSSLKSTCSINDVETASLYSEESSGFRQGSQSDTVILCSNGNSHSSSVATQMNSQSAQCTSSAVGSDTASNWGTDRISRGSRLDQILDRVFVQVSPEGDIKINHLACLAHIRKVIGETIQGAQILVFNCQDPDPNVTEMFDQAVDCCFDLNSIPDLQSFIRFCEMCYDWLASSNSNTVLFHAESPTATKRLLLLLFAYACFCDSVERLNIRTSKRLKAYLSTYPNGRTSVPVVYLRYSTYMKIFTPFRRQSISRATMSVYSVVVHNCPLFTDHSASIFFKFYSYSPLRHVYTTDVHKLTGRISERAVLLFTEEPISLRGNVVVLCYRLKPEKLERRRVFKLTFHSCEGHKQMLTFKYDAFDEISEAVPATFKMDLHLTPVMDDKSVPPESTIGNNFFLENTKKIRHRNSQHLPLIDSIDPLNIIESRDIPLEAVRLSDSLEDIDHVPNRSSLLANTQVLEEVSRELVRNRSQTFNDFFMNACGRQDDKQWGFPVHFKRSASKQPPSPDLRGLKVSKTSVEDWPSSYEMSDGGSIDSGAGLHSDASDASERRLKRLTKIGLMKVKKKIKGVIDLKKHKSPKHNKSSNDEQLMPPPVSSVVPHARTEKTTPKSVAFLNSTSKSVPPPRPPPPKLAEKMDTNEVEKERQGKTPAGVRSVPTRYFGPLEKYQRVAEKDFAGALPWNIYITLVRAWLCFGVHGTLN</sequence>
<dbReference type="InterPro" id="IPR051484">
    <property type="entry name" value="Tensin_PTEN_phosphatase"/>
</dbReference>
<dbReference type="Gene3D" id="3.90.190.10">
    <property type="entry name" value="Protein tyrosine phosphatase superfamily"/>
    <property type="match status" value="1"/>
</dbReference>
<dbReference type="AlphaFoldDB" id="A0A068YIN8"/>
<proteinExistence type="predicted"/>
<feature type="compositionally biased region" description="Basic and acidic residues" evidence="1">
    <location>
        <begin position="665"/>
        <end position="680"/>
    </location>
</feature>
<dbReference type="OMA" id="RFCEMCY"/>
<dbReference type="Gene3D" id="2.60.40.1110">
    <property type="match status" value="1"/>
</dbReference>
<reference evidence="3" key="2">
    <citation type="submission" date="2015-11" db="EMBL/GenBank/DDBJ databases">
        <authorList>
            <person name="Zhang Y."/>
            <person name="Guo Z."/>
        </authorList>
    </citation>
    <scope>NUCLEOTIDE SEQUENCE</scope>
</reference>
<dbReference type="SUPFAM" id="SSF49562">
    <property type="entry name" value="C2 domain (Calcium/lipid-binding domain, CaLB)"/>
    <property type="match status" value="1"/>
</dbReference>
<feature type="region of interest" description="Disordered" evidence="1">
    <location>
        <begin position="530"/>
        <end position="581"/>
    </location>
</feature>
<protein>
    <submittedName>
        <fullName evidence="3">Tensin 1</fullName>
    </submittedName>
</protein>
<gene>
    <name evidence="3" type="ORF">EmuJ_000987200</name>
</gene>
<keyword evidence="4" id="KW-1185">Reference proteome</keyword>
<dbReference type="OrthoDB" id="6273691at2759"/>
<dbReference type="InterPro" id="IPR035892">
    <property type="entry name" value="C2_domain_sf"/>
</dbReference>
<dbReference type="PROSITE" id="PS51182">
    <property type="entry name" value="C2_TENSIN"/>
    <property type="match status" value="1"/>
</dbReference>
<dbReference type="SMART" id="SM01326">
    <property type="entry name" value="PTEN_C2"/>
    <property type="match status" value="1"/>
</dbReference>
<feature type="compositionally biased region" description="Pro residues" evidence="1">
    <location>
        <begin position="655"/>
        <end position="664"/>
    </location>
</feature>